<dbReference type="Gene3D" id="3.30.1490.150">
    <property type="entry name" value="Hypothetical protein ph0010, domain 2"/>
    <property type="match status" value="1"/>
</dbReference>
<dbReference type="Pfam" id="PF01875">
    <property type="entry name" value="Memo"/>
    <property type="match status" value="1"/>
</dbReference>
<keyword evidence="3" id="KW-0560">Oxidoreductase</keyword>
<dbReference type="CDD" id="cd07361">
    <property type="entry name" value="MEMO_like"/>
    <property type="match status" value="1"/>
</dbReference>
<dbReference type="Gene3D" id="3.30.700.20">
    <property type="entry name" value="Hypothetical protein ph0010, domain 1"/>
    <property type="match status" value="1"/>
</dbReference>
<dbReference type="NCBIfam" id="TIGR00296">
    <property type="entry name" value="TIGR00296 family protein"/>
    <property type="match status" value="1"/>
</dbReference>
<dbReference type="SUPFAM" id="SSF143447">
    <property type="entry name" value="AMMECR1-like"/>
    <property type="match status" value="1"/>
</dbReference>
<evidence type="ECO:0000313" key="4">
    <source>
        <dbReference type="Proteomes" id="UP000193391"/>
    </source>
</evidence>
<keyword evidence="4" id="KW-1185">Reference proteome</keyword>
<reference evidence="3 4" key="1">
    <citation type="submission" date="2014-03" db="EMBL/GenBank/DDBJ databases">
        <title>The draft genome sequence of Thalassospira mesophila JCM 18969.</title>
        <authorList>
            <person name="Lai Q."/>
            <person name="Shao Z."/>
        </authorList>
    </citation>
    <scope>NUCLEOTIDE SEQUENCE [LARGE SCALE GENOMIC DNA]</scope>
    <source>
        <strain evidence="3 4">JCM 18969</strain>
    </source>
</reference>
<dbReference type="InterPro" id="IPR036071">
    <property type="entry name" value="AMMECR1_dom_sf"/>
</dbReference>
<dbReference type="GO" id="GO:0051213">
    <property type="term" value="F:dioxygenase activity"/>
    <property type="evidence" value="ECO:0007669"/>
    <property type="project" value="UniProtKB-KW"/>
</dbReference>
<dbReference type="PANTHER" id="PTHR11060">
    <property type="entry name" value="PROTEIN MEMO1"/>
    <property type="match status" value="1"/>
</dbReference>
<keyword evidence="3" id="KW-0223">Dioxygenase</keyword>
<accession>A0A1Y2KXC8</accession>
<organism evidence="3 4">
    <name type="scientific">Thalassospira mesophila</name>
    <dbReference type="NCBI Taxonomy" id="1293891"/>
    <lineage>
        <taxon>Bacteria</taxon>
        <taxon>Pseudomonadati</taxon>
        <taxon>Pseudomonadota</taxon>
        <taxon>Alphaproteobacteria</taxon>
        <taxon>Rhodospirillales</taxon>
        <taxon>Thalassospiraceae</taxon>
        <taxon>Thalassospira</taxon>
    </lineage>
</organism>
<dbReference type="NCBIfam" id="TIGR04335">
    <property type="entry name" value="AmmeMemoSam_A"/>
    <property type="match status" value="1"/>
</dbReference>
<dbReference type="InterPro" id="IPR023473">
    <property type="entry name" value="AMMECR1"/>
</dbReference>
<dbReference type="InterPro" id="IPR027623">
    <property type="entry name" value="AmmeMemoSam_A"/>
</dbReference>
<proteinExistence type="inferred from homology"/>
<dbReference type="PROSITE" id="PS51112">
    <property type="entry name" value="AMMECR1"/>
    <property type="match status" value="1"/>
</dbReference>
<dbReference type="Proteomes" id="UP000193391">
    <property type="component" value="Unassembled WGS sequence"/>
</dbReference>
<protein>
    <submittedName>
        <fullName evidence="3">Dioxygenase</fullName>
    </submittedName>
</protein>
<evidence type="ECO:0000256" key="1">
    <source>
        <dbReference type="ARBA" id="ARBA00006315"/>
    </source>
</evidence>
<dbReference type="OrthoDB" id="9782820at2"/>
<evidence type="ECO:0000259" key="2">
    <source>
        <dbReference type="PROSITE" id="PS51112"/>
    </source>
</evidence>
<comment type="caution">
    <text evidence="3">The sequence shown here is derived from an EMBL/GenBank/DDBJ whole genome shotgun (WGS) entry which is preliminary data.</text>
</comment>
<dbReference type="InterPro" id="IPR002737">
    <property type="entry name" value="MEMO1_fam"/>
</dbReference>
<gene>
    <name evidence="3" type="ORF">TMES_17680</name>
</gene>
<dbReference type="Gene3D" id="3.40.830.10">
    <property type="entry name" value="LigB-like"/>
    <property type="match status" value="1"/>
</dbReference>
<dbReference type="InterPro" id="IPR002733">
    <property type="entry name" value="AMMECR1_domain"/>
</dbReference>
<dbReference type="AlphaFoldDB" id="A0A1Y2KXC8"/>
<dbReference type="EMBL" id="JFKA01000010">
    <property type="protein sequence ID" value="OSQ36597.1"/>
    <property type="molecule type" value="Genomic_DNA"/>
</dbReference>
<sequence length="489" mass="53133">MTIIRPAAIAGTFYPADASVLRTTIANLMASAATHAPHESAPKAIIVPHAGLVFSGGIAANGFATILPAIHTIKRLVIIGPAHRMAFQGIAVADATAFETPLGTVPVDEAAINSVLALPQVQRLNAAHVQEHGLEIELPFIQHIFANQPEVQIVPLLVSRCAAHQIEEVVETLWGGPETLMVISSDLSHFHDDATACQMDDRTRQLIENFRAEELGFDDACGCLAIVGLLRVARKRDMKVKTLSLQNSSVASGDTSRVVGYGAWAFYDSETAILPDDESGFTDATQNILNRHGKGLLRLASQSIRHGLAQDAPLQANIDTLPDDLNHPGACFVTLKLNGDLRGCIGSIIAQRALAQDVCENAFKAAFDDPRFAKITAADLTDDLEMSISVLSKPQPFPFESEADFIDRLTPFEDGIILSDGNKRGLFLPQVWDQLPDPTDFTRHLKRKAGLPMDYWSNTLTAQRFVTRGIESKTVFAPGTLWAEHNHHR</sequence>
<dbReference type="STRING" id="1293891.TMES_17680"/>
<dbReference type="RefSeq" id="WP_085585009.1">
    <property type="nucleotide sequence ID" value="NZ_JFKA01000010.1"/>
</dbReference>
<name>A0A1Y2KXC8_9PROT</name>
<evidence type="ECO:0000313" key="3">
    <source>
        <dbReference type="EMBL" id="OSQ36597.1"/>
    </source>
</evidence>
<dbReference type="Pfam" id="PF01871">
    <property type="entry name" value="AMMECR1"/>
    <property type="match status" value="1"/>
</dbReference>
<comment type="similarity">
    <text evidence="1">Belongs to the MEMO1 family.</text>
</comment>
<dbReference type="NCBIfam" id="TIGR04336">
    <property type="entry name" value="AmmeMemoSam_B"/>
    <property type="match status" value="1"/>
</dbReference>
<dbReference type="PANTHER" id="PTHR11060:SF0">
    <property type="entry name" value="PROTEIN MEMO1"/>
    <property type="match status" value="1"/>
</dbReference>
<feature type="domain" description="AMMECR1" evidence="2">
    <location>
        <begin position="291"/>
        <end position="481"/>
    </location>
</feature>
<dbReference type="InterPro" id="IPR027485">
    <property type="entry name" value="AMMECR1_N"/>
</dbReference>